<dbReference type="PANTHER" id="PTHR43190">
    <property type="entry name" value="N-ACETYL-D-GLUCOSAMINE KINASE"/>
    <property type="match status" value="1"/>
</dbReference>
<dbReference type="AlphaFoldDB" id="E6TW98"/>
<dbReference type="eggNOG" id="COG2971">
    <property type="taxonomic scope" value="Bacteria"/>
</dbReference>
<evidence type="ECO:0000313" key="2">
    <source>
        <dbReference type="EMBL" id="ADU31054.1"/>
    </source>
</evidence>
<dbReference type="RefSeq" id="WP_013489386.1">
    <property type="nucleotide sequence ID" value="NC_014829.1"/>
</dbReference>
<dbReference type="CDD" id="cd24007">
    <property type="entry name" value="ASKHA_NBD_eukNAGK-like"/>
    <property type="match status" value="1"/>
</dbReference>
<dbReference type="Proteomes" id="UP000001401">
    <property type="component" value="Chromosome"/>
</dbReference>
<dbReference type="STRING" id="649639.Bcell_2801"/>
<dbReference type="InterPro" id="IPR052519">
    <property type="entry name" value="Euk-type_GlcNAc_Kinase"/>
</dbReference>
<dbReference type="InterPro" id="IPR002731">
    <property type="entry name" value="ATPase_BadF"/>
</dbReference>
<evidence type="ECO:0000259" key="1">
    <source>
        <dbReference type="Pfam" id="PF01869"/>
    </source>
</evidence>
<dbReference type="OrthoDB" id="9772633at2"/>
<dbReference type="PANTHER" id="PTHR43190:SF3">
    <property type="entry name" value="N-ACETYL-D-GLUCOSAMINE KINASE"/>
    <property type="match status" value="1"/>
</dbReference>
<protein>
    <submittedName>
        <fullName evidence="2">ATPase BadF/BadG/BcrA/BcrD type</fullName>
    </submittedName>
</protein>
<dbReference type="KEGG" id="bco:Bcell_2801"/>
<feature type="domain" description="ATPase BadF/BadG/BcrA/BcrD type" evidence="1">
    <location>
        <begin position="6"/>
        <end position="303"/>
    </location>
</feature>
<evidence type="ECO:0000313" key="3">
    <source>
        <dbReference type="Proteomes" id="UP000001401"/>
    </source>
</evidence>
<dbReference type="Gene3D" id="3.30.420.40">
    <property type="match status" value="2"/>
</dbReference>
<dbReference type="Pfam" id="PF01869">
    <property type="entry name" value="BcrAD_BadFG"/>
    <property type="match status" value="1"/>
</dbReference>
<dbReference type="InterPro" id="IPR043129">
    <property type="entry name" value="ATPase_NBD"/>
</dbReference>
<sequence length="330" mass="36172">MMYVMGIDGGGTKTYAVITDQSGTFIAEGIAGGGNHQSVGMDKALTEIRKAIEMALNNAKLKYSDITFVQYGLSGADRQKDFDIILPALKRLPFKEWDVVCDTMEGLRIGSDDYTGVVLVCGTGTNAAGRNKKGETIQTGGFGYFFGDFSGGGQIATEAFRRTIRSWELREQPSVLTNKVPQYLGFESVEELFHSYLDDDIYHVPAGLAKIVHEVAEEGDALANDILAESGKELGIAALSVIKRLQMVKENGNIPIVLVGSIVQKGRNNTLLRSLKETLETELTNYNIVIPNIEPVYGAIMLAMDHLRIPVTEEMKQKFEKYGGYSHEGK</sequence>
<keyword evidence="3" id="KW-1185">Reference proteome</keyword>
<reference evidence="2" key="1">
    <citation type="submission" date="2010-12" db="EMBL/GenBank/DDBJ databases">
        <title>Complete sequence of Bacillus cellulosilyticus DSM 2522.</title>
        <authorList>
            <consortium name="US DOE Joint Genome Institute"/>
            <person name="Lucas S."/>
            <person name="Copeland A."/>
            <person name="Lapidus A."/>
            <person name="Cheng J.-F."/>
            <person name="Bruce D."/>
            <person name="Goodwin L."/>
            <person name="Pitluck S."/>
            <person name="Chertkov O."/>
            <person name="Detter J.C."/>
            <person name="Han C."/>
            <person name="Tapia R."/>
            <person name="Land M."/>
            <person name="Hauser L."/>
            <person name="Jeffries C."/>
            <person name="Kyrpides N."/>
            <person name="Ivanova N."/>
            <person name="Mikhailova N."/>
            <person name="Brumm P."/>
            <person name="Mead D."/>
            <person name="Woyke T."/>
        </authorList>
    </citation>
    <scope>NUCLEOTIDE SEQUENCE [LARGE SCALE GENOMIC DNA]</scope>
    <source>
        <strain evidence="2">DSM 2522</strain>
    </source>
</reference>
<dbReference type="EMBL" id="CP002394">
    <property type="protein sequence ID" value="ADU31054.1"/>
    <property type="molecule type" value="Genomic_DNA"/>
</dbReference>
<name>E6TW98_EVAC2</name>
<organism evidence="2 3">
    <name type="scientific">Evansella cellulosilytica (strain ATCC 21833 / DSM 2522 / FERM P-1141 / JCM 9156 / N-4)</name>
    <name type="common">Bacillus cellulosilyticus</name>
    <dbReference type="NCBI Taxonomy" id="649639"/>
    <lineage>
        <taxon>Bacteria</taxon>
        <taxon>Bacillati</taxon>
        <taxon>Bacillota</taxon>
        <taxon>Bacilli</taxon>
        <taxon>Bacillales</taxon>
        <taxon>Bacillaceae</taxon>
        <taxon>Evansella</taxon>
    </lineage>
</organism>
<dbReference type="SUPFAM" id="SSF53067">
    <property type="entry name" value="Actin-like ATPase domain"/>
    <property type="match status" value="2"/>
</dbReference>
<proteinExistence type="predicted"/>
<dbReference type="HOGENOM" id="CLU_016274_1_2_9"/>
<accession>E6TW98</accession>
<gene>
    <name evidence="2" type="ordered locus">Bcell_2801</name>
</gene>